<keyword evidence="2" id="KW-1185">Reference proteome</keyword>
<dbReference type="InterPro" id="IPR046312">
    <property type="entry name" value="DUF6454"/>
</dbReference>
<dbReference type="EMBL" id="SLWR01000004">
    <property type="protein sequence ID" value="TCO48642.1"/>
    <property type="molecule type" value="Genomic_DNA"/>
</dbReference>
<gene>
    <name evidence="1" type="ORF">EV646_104464</name>
</gene>
<dbReference type="AlphaFoldDB" id="A0A4R2IVD0"/>
<accession>A0A4R2IVD0</accession>
<dbReference type="SUPFAM" id="SSF50998">
    <property type="entry name" value="Quinoprotein alcohol dehydrogenase-like"/>
    <property type="match status" value="1"/>
</dbReference>
<dbReference type="Proteomes" id="UP000295573">
    <property type="component" value="Unassembled WGS sequence"/>
</dbReference>
<dbReference type="InterPro" id="IPR011047">
    <property type="entry name" value="Quinoprotein_ADH-like_sf"/>
</dbReference>
<organism evidence="1 2">
    <name type="scientific">Kribbella antiqua</name>
    <dbReference type="NCBI Taxonomy" id="2512217"/>
    <lineage>
        <taxon>Bacteria</taxon>
        <taxon>Bacillati</taxon>
        <taxon>Actinomycetota</taxon>
        <taxon>Actinomycetes</taxon>
        <taxon>Propionibacteriales</taxon>
        <taxon>Kribbellaceae</taxon>
        <taxon>Kribbella</taxon>
    </lineage>
</organism>
<name>A0A4R2IVD0_9ACTN</name>
<evidence type="ECO:0000313" key="1">
    <source>
        <dbReference type="EMBL" id="TCO48642.1"/>
    </source>
</evidence>
<protein>
    <submittedName>
        <fullName evidence="1">Uncharacterized protein</fullName>
    </submittedName>
</protein>
<comment type="caution">
    <text evidence="1">The sequence shown here is derived from an EMBL/GenBank/DDBJ whole genome shotgun (WGS) entry which is preliminary data.</text>
</comment>
<evidence type="ECO:0000313" key="2">
    <source>
        <dbReference type="Proteomes" id="UP000295573"/>
    </source>
</evidence>
<dbReference type="Pfam" id="PF20055">
    <property type="entry name" value="DUF6454"/>
    <property type="match status" value="1"/>
</dbReference>
<sequence>MWCPPDLHRVVADYGAMRRRTLTATVLAGLLLTGLTTADAAGDDSRVARAFEATTRSTAWTQVERIPLKFPTYHPQGFALVGDLIFLSSVEVTEAPVKYPQPVDGYDRSPGKGVGHLFVLDRQGNLKKDIRLGEGTAYHPGGIDFDGQNVWVPVAEYRPNSRAIVYTVDPKTYRVTERFRVKDHVGGVVRDRTTGKVHGVSWGSRTLYEWTATGRQLDASANESHILDYQDCDYAGRGKQLCGGVTTLPTATGGSYDLGGLALLDLRDNRILHEIPFPYFSTTGHNATRNPVALETTPTKLRLFTAPDDGEDAGGTQILVYESPLS</sequence>
<proteinExistence type="predicted"/>
<reference evidence="1 2" key="1">
    <citation type="journal article" date="2015" name="Stand. Genomic Sci.">
        <title>Genomic Encyclopedia of Bacterial and Archaeal Type Strains, Phase III: the genomes of soil and plant-associated and newly described type strains.</title>
        <authorList>
            <person name="Whitman W.B."/>
            <person name="Woyke T."/>
            <person name="Klenk H.P."/>
            <person name="Zhou Y."/>
            <person name="Lilburn T.G."/>
            <person name="Beck B.J."/>
            <person name="De Vos P."/>
            <person name="Vandamme P."/>
            <person name="Eisen J.A."/>
            <person name="Garrity G."/>
            <person name="Hugenholtz P."/>
            <person name="Kyrpides N.C."/>
        </authorList>
    </citation>
    <scope>NUCLEOTIDE SEQUENCE [LARGE SCALE GENOMIC DNA]</scope>
    <source>
        <strain evidence="1 2">VKM Ac-2541</strain>
    </source>
</reference>